<dbReference type="InterPro" id="IPR019413">
    <property type="entry name" value="Dsc3_ub-like_dom"/>
</dbReference>
<sequence>MKIQLTVRFTDSGAGSEPYHDISVPVLVNPKRDDINKLVNTSWLKMVIRTQVAGTERRRLRLIYNGRVLNDTTNFKNDILEPKLRQLRESGESTDIVQFYVHCLVGDELTNAQLAKEKELDSKSQEVSTAPPVVGFDRLLSQGVSPQDVNDMRRQFHQIYSPDLLQNTSVSGVNDLEEDENRQEAIRQLEERWLEGTFNDAHPQAGGETGVALPPNAALRAAVESEGAHHTEDLLIGLLIGAFLGIVAGVFLLMDDTMFNKTQRSAIVAGIAGNIICIFTRATSV</sequence>
<evidence type="ECO:0000256" key="1">
    <source>
        <dbReference type="SAM" id="Phobius"/>
    </source>
</evidence>
<organism evidence="4 5">
    <name type="scientific">Clavispora lusitaniae</name>
    <name type="common">Candida lusitaniae</name>
    <dbReference type="NCBI Taxonomy" id="36911"/>
    <lineage>
        <taxon>Eukaryota</taxon>
        <taxon>Fungi</taxon>
        <taxon>Dikarya</taxon>
        <taxon>Ascomycota</taxon>
        <taxon>Saccharomycotina</taxon>
        <taxon>Pichiomycetes</taxon>
        <taxon>Metschnikowiaceae</taxon>
        <taxon>Clavispora</taxon>
    </lineage>
</organism>
<feature type="domain" description="DSC E3 ubiquitin ligase complex subunit 3 C-terminal" evidence="3">
    <location>
        <begin position="135"/>
        <end position="281"/>
    </location>
</feature>
<dbReference type="GO" id="GO:0044695">
    <property type="term" value="C:Dsc E3 ubiquitin ligase complex"/>
    <property type="evidence" value="ECO:0007669"/>
    <property type="project" value="InterPro"/>
</dbReference>
<dbReference type="PANTHER" id="PTHR28049">
    <property type="entry name" value="TRANSMEMBRANE PROTEIN YOR223W"/>
    <property type="match status" value="1"/>
</dbReference>
<dbReference type="Pfam" id="PF10302">
    <property type="entry name" value="Dsc3_N"/>
    <property type="match status" value="1"/>
</dbReference>
<feature type="transmembrane region" description="Helical" evidence="1">
    <location>
        <begin position="266"/>
        <end position="284"/>
    </location>
</feature>
<dbReference type="Pfam" id="PF13373">
    <property type="entry name" value="Dsc3_C"/>
    <property type="match status" value="1"/>
</dbReference>
<evidence type="ECO:0000313" key="5">
    <source>
        <dbReference type="Proteomes" id="UP000195602"/>
    </source>
</evidence>
<keyword evidence="1" id="KW-1133">Transmembrane helix</keyword>
<gene>
    <name evidence="4" type="ORF">A9F13_24g00803</name>
</gene>
<feature type="transmembrane region" description="Helical" evidence="1">
    <location>
        <begin position="234"/>
        <end position="254"/>
    </location>
</feature>
<dbReference type="PANTHER" id="PTHR28049:SF1">
    <property type="entry name" value="DSC E3 UBIQUITIN LIGASE COMPLEX SUBUNIT 3"/>
    <property type="match status" value="1"/>
</dbReference>
<evidence type="ECO:0000259" key="3">
    <source>
        <dbReference type="Pfam" id="PF13373"/>
    </source>
</evidence>
<dbReference type="EMBL" id="LYUB02000024">
    <property type="protein sequence ID" value="OVF05175.1"/>
    <property type="molecule type" value="Genomic_DNA"/>
</dbReference>
<accession>A0AA91PVC1</accession>
<feature type="domain" description="DSC E3 ubiquitin ligase complex subunit 3 ubiquitin-like" evidence="2">
    <location>
        <begin position="4"/>
        <end position="108"/>
    </location>
</feature>
<dbReference type="InterPro" id="IPR025390">
    <property type="entry name" value="Dsc3_C"/>
</dbReference>
<comment type="caution">
    <text evidence="4">The sequence shown here is derived from an EMBL/GenBank/DDBJ whole genome shotgun (WGS) entry which is preliminary data.</text>
</comment>
<dbReference type="InterPro" id="IPR045226">
    <property type="entry name" value="Dsc3"/>
</dbReference>
<keyword evidence="1 4" id="KW-0812">Transmembrane</keyword>
<reference evidence="4 5" key="1">
    <citation type="submission" date="2017-04" db="EMBL/GenBank/DDBJ databases">
        <title>Draft genome of the yeast Clavispora lusitaniae type strain CBS 6936.</title>
        <authorList>
            <person name="Durrens P."/>
            <person name="Klopp C."/>
            <person name="Biteau N."/>
            <person name="Fitton-Ouhabi V."/>
            <person name="Dementhon K."/>
            <person name="Accoceberry I."/>
            <person name="Sherman D.J."/>
            <person name="Noel T."/>
        </authorList>
    </citation>
    <scope>NUCLEOTIDE SEQUENCE [LARGE SCALE GENOMIC DNA]</scope>
    <source>
        <strain evidence="4 5">CBS 6936</strain>
    </source>
</reference>
<evidence type="ECO:0000259" key="2">
    <source>
        <dbReference type="Pfam" id="PF10302"/>
    </source>
</evidence>
<name>A0AA91PVC1_CLALS</name>
<dbReference type="GO" id="GO:0005783">
    <property type="term" value="C:endoplasmic reticulum"/>
    <property type="evidence" value="ECO:0007669"/>
    <property type="project" value="TreeGrafter"/>
</dbReference>
<protein>
    <submittedName>
        <fullName evidence="4">Transmembrane protein</fullName>
    </submittedName>
</protein>
<dbReference type="AlphaFoldDB" id="A0AA91PVC1"/>
<evidence type="ECO:0000313" key="4">
    <source>
        <dbReference type="EMBL" id="OVF05175.1"/>
    </source>
</evidence>
<dbReference type="KEGG" id="clus:A9F13_24g00803"/>
<proteinExistence type="predicted"/>
<dbReference type="Proteomes" id="UP000195602">
    <property type="component" value="Unassembled WGS sequence"/>
</dbReference>
<keyword evidence="1" id="KW-0472">Membrane</keyword>